<organism evidence="3 4">
    <name type="scientific">Micromonospora purpureochromogenes</name>
    <dbReference type="NCBI Taxonomy" id="47872"/>
    <lineage>
        <taxon>Bacteria</taxon>
        <taxon>Bacillati</taxon>
        <taxon>Actinomycetota</taxon>
        <taxon>Actinomycetes</taxon>
        <taxon>Micromonosporales</taxon>
        <taxon>Micromonosporaceae</taxon>
        <taxon>Micromonospora</taxon>
    </lineage>
</organism>
<dbReference type="EMBL" id="JACCCQ010000001">
    <property type="protein sequence ID" value="NYF57698.1"/>
    <property type="molecule type" value="Genomic_DNA"/>
</dbReference>
<gene>
    <name evidence="3" type="ORF">HDA35_003529</name>
</gene>
<evidence type="ECO:0000313" key="3">
    <source>
        <dbReference type="EMBL" id="NYF57698.1"/>
    </source>
</evidence>
<proteinExistence type="predicted"/>
<evidence type="ECO:0000259" key="2">
    <source>
        <dbReference type="Pfam" id="PF24254"/>
    </source>
</evidence>
<feature type="domain" description="DUF7455" evidence="2">
    <location>
        <begin position="36"/>
        <end position="84"/>
    </location>
</feature>
<comment type="caution">
    <text evidence="3">The sequence shown here is derived from an EMBL/GenBank/DDBJ whole genome shotgun (WGS) entry which is preliminary data.</text>
</comment>
<dbReference type="InterPro" id="IPR055878">
    <property type="entry name" value="DUF7455"/>
</dbReference>
<evidence type="ECO:0000256" key="1">
    <source>
        <dbReference type="SAM" id="MobiDB-lite"/>
    </source>
</evidence>
<sequence>MGEQRPKRVFIGDDQRRKAMTPTLTPPPETVAPPAADERCDRCNAAGKLRITLAGGSELVFCGHHANKYAEDLVKITVKYATDPEFSWRGADLMAN</sequence>
<feature type="region of interest" description="Disordered" evidence="1">
    <location>
        <begin position="1"/>
        <end position="36"/>
    </location>
</feature>
<reference evidence="3 4" key="1">
    <citation type="submission" date="2020-07" db="EMBL/GenBank/DDBJ databases">
        <title>Sequencing the genomes of 1000 actinobacteria strains.</title>
        <authorList>
            <person name="Klenk H.-P."/>
        </authorList>
    </citation>
    <scope>NUCLEOTIDE SEQUENCE [LARGE SCALE GENOMIC DNA]</scope>
    <source>
        <strain evidence="3 4">DSM 43814</strain>
    </source>
</reference>
<accession>A0ABX2RNT3</accession>
<name>A0ABX2RNT3_9ACTN</name>
<evidence type="ECO:0000313" key="4">
    <source>
        <dbReference type="Proteomes" id="UP000631553"/>
    </source>
</evidence>
<feature type="compositionally biased region" description="Basic and acidic residues" evidence="1">
    <location>
        <begin position="1"/>
        <end position="17"/>
    </location>
</feature>
<dbReference type="Pfam" id="PF24254">
    <property type="entry name" value="DUF7455"/>
    <property type="match status" value="1"/>
</dbReference>
<dbReference type="Proteomes" id="UP000631553">
    <property type="component" value="Unassembled WGS sequence"/>
</dbReference>
<protein>
    <recommendedName>
        <fullName evidence="2">DUF7455 domain-containing protein</fullName>
    </recommendedName>
</protein>
<keyword evidence="4" id="KW-1185">Reference proteome</keyword>